<evidence type="ECO:0000256" key="5">
    <source>
        <dbReference type="ARBA" id="ARBA00020164"/>
    </source>
</evidence>
<evidence type="ECO:0000313" key="11">
    <source>
        <dbReference type="EMBL" id="RYU89624.1"/>
    </source>
</evidence>
<sequence length="265" mass="29535">MTFRNPCTCLLAILCLAAFGNASAQTKNNTLYTAGHASAFIGGLYDAVYPYSKVKQHGDFGLGAPDKLDGEILVLDGKIYQTQSTGRTFEVKETELTPFTVVNFFKADKIVKTAISLSKDKLYAYLDNVLSNKNGIYAIKIKGTFNSVKTRAFPPVTQKPYVPLADMLSLQHFFQFSNIRGTLVGYRIPAYMDGPNITGYHFHFLSDDKKAGGHIIDLATGNITIEIDELDSFLVDIPQTEAFNNFDFQKDRREEVKRVENGKKD</sequence>
<comment type="pathway">
    <text evidence="2 9">Polyol metabolism; (R,R)-butane-2,3-diol biosynthesis; (R,R)-butane-2,3-diol from pyruvate: step 2/3.</text>
</comment>
<comment type="similarity">
    <text evidence="3 9">Belongs to the alpha-acetolactate decarboxylase family.</text>
</comment>
<dbReference type="Pfam" id="PF03306">
    <property type="entry name" value="AAL_decarboxy"/>
    <property type="match status" value="1"/>
</dbReference>
<protein>
    <recommendedName>
        <fullName evidence="5 9">Alpha-acetolactate decarboxylase</fullName>
        <ecNumber evidence="4 9">4.1.1.5</ecNumber>
    </recommendedName>
</protein>
<dbReference type="PANTHER" id="PTHR35524:SF1">
    <property type="entry name" value="ALPHA-ACETOLACTATE DECARBOXYLASE"/>
    <property type="match status" value="1"/>
</dbReference>
<dbReference type="PIRSF" id="PIRSF001332">
    <property type="entry name" value="Acetolac_decarb"/>
    <property type="match status" value="1"/>
</dbReference>
<evidence type="ECO:0000256" key="1">
    <source>
        <dbReference type="ARBA" id="ARBA00001784"/>
    </source>
</evidence>
<reference evidence="11 12" key="1">
    <citation type="submission" date="2019-02" db="EMBL/GenBank/DDBJ databases">
        <title>Bacterial novel species Mucilaginibacter sp. 17JY9-4 isolated from soil.</title>
        <authorList>
            <person name="Jung H.-Y."/>
        </authorList>
    </citation>
    <scope>NUCLEOTIDE SEQUENCE [LARGE SCALE GENOMIC DNA]</scope>
    <source>
        <strain evidence="11 12">17JY9-4</strain>
    </source>
</reference>
<dbReference type="OrthoDB" id="8612680at2"/>
<gene>
    <name evidence="11" type="primary">budA</name>
    <name evidence="11" type="ORF">EWM62_15030</name>
</gene>
<dbReference type="PANTHER" id="PTHR35524">
    <property type="entry name" value="ALPHA-ACETOLACTATE DECARBOXYLASE"/>
    <property type="match status" value="1"/>
</dbReference>
<evidence type="ECO:0000256" key="4">
    <source>
        <dbReference type="ARBA" id="ARBA00013204"/>
    </source>
</evidence>
<dbReference type="NCBIfam" id="TIGR01252">
    <property type="entry name" value="acetolac_decarb"/>
    <property type="match status" value="1"/>
</dbReference>
<feature type="signal peptide" evidence="10">
    <location>
        <begin position="1"/>
        <end position="24"/>
    </location>
</feature>
<dbReference type="EC" id="4.1.1.5" evidence="4 9"/>
<evidence type="ECO:0000256" key="8">
    <source>
        <dbReference type="ARBA" id="ARBA00023239"/>
    </source>
</evidence>
<dbReference type="AlphaFoldDB" id="A0A4Q5LJY0"/>
<comment type="caution">
    <text evidence="11">The sequence shown here is derived from an EMBL/GenBank/DDBJ whole genome shotgun (WGS) entry which is preliminary data.</text>
</comment>
<dbReference type="Proteomes" id="UP000293331">
    <property type="component" value="Unassembled WGS sequence"/>
</dbReference>
<keyword evidence="12" id="KW-1185">Reference proteome</keyword>
<keyword evidence="10" id="KW-0732">Signal</keyword>
<keyword evidence="6 9" id="KW-0210">Decarboxylase</keyword>
<evidence type="ECO:0000256" key="3">
    <source>
        <dbReference type="ARBA" id="ARBA00007106"/>
    </source>
</evidence>
<dbReference type="Gene3D" id="3.30.1330.80">
    <property type="entry name" value="Hypothetical protein, similar to alpha- acetolactate decarboxylase, domain 2"/>
    <property type="match status" value="2"/>
</dbReference>
<evidence type="ECO:0000313" key="12">
    <source>
        <dbReference type="Proteomes" id="UP000293331"/>
    </source>
</evidence>
<dbReference type="InterPro" id="IPR005128">
    <property type="entry name" value="Acetolactate_a_deCO2ase"/>
</dbReference>
<evidence type="ECO:0000256" key="9">
    <source>
        <dbReference type="PIRNR" id="PIRNR001332"/>
    </source>
</evidence>
<dbReference type="UniPathway" id="UPA00626">
    <property type="reaction ID" value="UER00678"/>
</dbReference>
<dbReference type="GO" id="GO:0047605">
    <property type="term" value="F:acetolactate decarboxylase activity"/>
    <property type="evidence" value="ECO:0007669"/>
    <property type="project" value="UniProtKB-UniRule"/>
</dbReference>
<evidence type="ECO:0000256" key="2">
    <source>
        <dbReference type="ARBA" id="ARBA00005170"/>
    </source>
</evidence>
<evidence type="ECO:0000256" key="6">
    <source>
        <dbReference type="ARBA" id="ARBA00022793"/>
    </source>
</evidence>
<dbReference type="GO" id="GO:0045151">
    <property type="term" value="P:acetoin biosynthetic process"/>
    <property type="evidence" value="ECO:0007669"/>
    <property type="project" value="UniProtKB-UniRule"/>
</dbReference>
<evidence type="ECO:0000256" key="10">
    <source>
        <dbReference type="SAM" id="SignalP"/>
    </source>
</evidence>
<dbReference type="RefSeq" id="WP_129877483.1">
    <property type="nucleotide sequence ID" value="NZ_SEWG01000005.1"/>
</dbReference>
<evidence type="ECO:0000256" key="7">
    <source>
        <dbReference type="ARBA" id="ARBA00023061"/>
    </source>
</evidence>
<dbReference type="SUPFAM" id="SSF117856">
    <property type="entry name" value="AF0104/ALDC/Ptd012-like"/>
    <property type="match status" value="1"/>
</dbReference>
<accession>A0A4Q5LJY0</accession>
<feature type="chain" id="PRO_5020184127" description="Alpha-acetolactate decarboxylase" evidence="10">
    <location>
        <begin position="25"/>
        <end position="265"/>
    </location>
</feature>
<comment type="catalytic activity">
    <reaction evidence="1 9">
        <text>(2S)-2-acetolactate + H(+) = (R)-acetoin + CO2</text>
        <dbReference type="Rhea" id="RHEA:21580"/>
        <dbReference type="ChEBI" id="CHEBI:15378"/>
        <dbReference type="ChEBI" id="CHEBI:15686"/>
        <dbReference type="ChEBI" id="CHEBI:16526"/>
        <dbReference type="ChEBI" id="CHEBI:58476"/>
        <dbReference type="EC" id="4.1.1.5"/>
    </reaction>
</comment>
<keyword evidence="7 9" id="KW-0005">Acetoin biosynthesis</keyword>
<name>A0A4Q5LJY0_9SPHI</name>
<proteinExistence type="inferred from homology"/>
<dbReference type="CDD" id="cd17299">
    <property type="entry name" value="acetolactate_decarboxylase"/>
    <property type="match status" value="1"/>
</dbReference>
<keyword evidence="8 9" id="KW-0456">Lyase</keyword>
<dbReference type="EMBL" id="SEWG01000005">
    <property type="protein sequence ID" value="RYU89624.1"/>
    <property type="molecule type" value="Genomic_DNA"/>
</dbReference>
<organism evidence="11 12">
    <name type="scientific">Mucilaginibacter terrigena</name>
    <dbReference type="NCBI Taxonomy" id="2492395"/>
    <lineage>
        <taxon>Bacteria</taxon>
        <taxon>Pseudomonadati</taxon>
        <taxon>Bacteroidota</taxon>
        <taxon>Sphingobacteriia</taxon>
        <taxon>Sphingobacteriales</taxon>
        <taxon>Sphingobacteriaceae</taxon>
        <taxon>Mucilaginibacter</taxon>
    </lineage>
</organism>